<dbReference type="AlphaFoldDB" id="A0AA91Q4W9"/>
<dbReference type="GO" id="GO:0006511">
    <property type="term" value="P:ubiquitin-dependent protein catabolic process"/>
    <property type="evidence" value="ECO:0007669"/>
    <property type="project" value="UniProtKB-UniRule"/>
</dbReference>
<sequence>MADTKRVIPIESNPEIFSSLAHNIGLSPILAFQDVYSITDPDLLAFLPRPVMGVTMLFPITEKYEEYRKHQDEINLNQSKGAHWFKQTVANGCGFYAILHILANLPRDLIIENSILNKLLLSQLSDELSVEEISSLVEMLEQNIQLDSNYGNQGQTAAPSAEEAVEYHFISFVRGKDGHLYELDGRRTGPVDLGPSDNEDIINDKKLLDKIQFYMDNTEERQRDNFALMALTPSL</sequence>
<evidence type="ECO:0000313" key="10">
    <source>
        <dbReference type="EMBL" id="OVF11152.1"/>
    </source>
</evidence>
<dbReference type="OMA" id="AQTYSKH"/>
<dbReference type="Proteomes" id="UP000195602">
    <property type="component" value="Unassembled WGS sequence"/>
</dbReference>
<feature type="domain" description="UCH catalytic" evidence="9">
    <location>
        <begin position="6"/>
        <end position="233"/>
    </location>
</feature>
<dbReference type="GO" id="GO:0004843">
    <property type="term" value="F:cysteine-type deubiquitinase activity"/>
    <property type="evidence" value="ECO:0007669"/>
    <property type="project" value="UniProtKB-UniRule"/>
</dbReference>
<dbReference type="FunFam" id="3.40.532.10:FF:000006">
    <property type="entry name" value="Ubiquitin carboxyl-terminal hydrolase"/>
    <property type="match status" value="1"/>
</dbReference>
<feature type="site" description="Important for enzyme activity" evidence="7">
    <location>
        <position position="184"/>
    </location>
</feature>
<gene>
    <name evidence="10" type="ORF">A9F13_01g06193</name>
</gene>
<proteinExistence type="inferred from homology"/>
<dbReference type="PANTHER" id="PTHR10589">
    <property type="entry name" value="UBIQUITIN CARBOXYL-TERMINAL HYDROLASE"/>
    <property type="match status" value="1"/>
</dbReference>
<feature type="site" description="Transition state stabilizer" evidence="7">
    <location>
        <position position="87"/>
    </location>
</feature>
<dbReference type="EMBL" id="LYUB02000001">
    <property type="protein sequence ID" value="OVF11152.1"/>
    <property type="molecule type" value="Genomic_DNA"/>
</dbReference>
<keyword evidence="3 7" id="KW-0645">Protease</keyword>
<dbReference type="SUPFAM" id="SSF54001">
    <property type="entry name" value="Cysteine proteinases"/>
    <property type="match status" value="1"/>
</dbReference>
<keyword evidence="6 7" id="KW-0788">Thiol protease</keyword>
<protein>
    <recommendedName>
        <fullName evidence="8">Ubiquitin carboxyl-terminal hydrolase</fullName>
        <ecNumber evidence="8">3.4.19.12</ecNumber>
    </recommendedName>
</protein>
<dbReference type="InterPro" id="IPR038765">
    <property type="entry name" value="Papain-like_cys_pep_sf"/>
</dbReference>
<evidence type="ECO:0000256" key="2">
    <source>
        <dbReference type="ARBA" id="ARBA00009326"/>
    </source>
</evidence>
<evidence type="ECO:0000256" key="8">
    <source>
        <dbReference type="RuleBase" id="RU361215"/>
    </source>
</evidence>
<dbReference type="PANTHER" id="PTHR10589:SF17">
    <property type="entry name" value="UBIQUITIN CARBOXYL-TERMINAL HYDROLASE"/>
    <property type="match status" value="1"/>
</dbReference>
<evidence type="ECO:0000259" key="9">
    <source>
        <dbReference type="PROSITE" id="PS52048"/>
    </source>
</evidence>
<dbReference type="EC" id="3.4.19.12" evidence="8"/>
<comment type="catalytic activity">
    <reaction evidence="1 7 8">
        <text>Thiol-dependent hydrolysis of ester, thioester, amide, peptide and isopeptide bonds formed by the C-terminal Gly of ubiquitin (a 76-residue protein attached to proteins as an intracellular targeting signal).</text>
        <dbReference type="EC" id="3.4.19.12"/>
    </reaction>
</comment>
<dbReference type="InterPro" id="IPR001578">
    <property type="entry name" value="Peptidase_C12_UCH"/>
</dbReference>
<comment type="similarity">
    <text evidence="2 7 8">Belongs to the peptidase C12 family.</text>
</comment>
<organism evidence="10 11">
    <name type="scientific">Clavispora lusitaniae</name>
    <name type="common">Candida lusitaniae</name>
    <dbReference type="NCBI Taxonomy" id="36911"/>
    <lineage>
        <taxon>Eukaryota</taxon>
        <taxon>Fungi</taxon>
        <taxon>Dikarya</taxon>
        <taxon>Ascomycota</taxon>
        <taxon>Saccharomycotina</taxon>
        <taxon>Pichiomycetes</taxon>
        <taxon>Metschnikowiaceae</taxon>
        <taxon>Clavispora</taxon>
    </lineage>
</organism>
<dbReference type="PROSITE" id="PS52048">
    <property type="entry name" value="UCH_DOMAIN"/>
    <property type="match status" value="1"/>
</dbReference>
<keyword evidence="5 7" id="KW-0378">Hydrolase</keyword>
<dbReference type="GO" id="GO:0016579">
    <property type="term" value="P:protein deubiquitination"/>
    <property type="evidence" value="ECO:0007669"/>
    <property type="project" value="TreeGrafter"/>
</dbReference>
<dbReference type="Pfam" id="PF01088">
    <property type="entry name" value="Peptidase_C12"/>
    <property type="match status" value="1"/>
</dbReference>
<dbReference type="Gene3D" id="3.40.532.10">
    <property type="entry name" value="Peptidase C12, ubiquitin carboxyl-terminal hydrolase"/>
    <property type="match status" value="1"/>
</dbReference>
<keyword evidence="4 7" id="KW-0833">Ubl conjugation pathway</keyword>
<evidence type="ECO:0000256" key="7">
    <source>
        <dbReference type="PROSITE-ProRule" id="PRU01393"/>
    </source>
</evidence>
<evidence type="ECO:0000256" key="4">
    <source>
        <dbReference type="ARBA" id="ARBA00022786"/>
    </source>
</evidence>
<reference evidence="10 11" key="1">
    <citation type="submission" date="2017-04" db="EMBL/GenBank/DDBJ databases">
        <title>Draft genome of the yeast Clavispora lusitaniae type strain CBS 6936.</title>
        <authorList>
            <person name="Durrens P."/>
            <person name="Klopp C."/>
            <person name="Biteau N."/>
            <person name="Fitton-Ouhabi V."/>
            <person name="Dementhon K."/>
            <person name="Accoceberry I."/>
            <person name="Sherman D.J."/>
            <person name="Noel T."/>
        </authorList>
    </citation>
    <scope>NUCLEOTIDE SEQUENCE [LARGE SCALE GENOMIC DNA]</scope>
    <source>
        <strain evidence="10 11">CBS 6936</strain>
    </source>
</reference>
<comment type="caution">
    <text evidence="10">The sequence shown here is derived from an EMBL/GenBank/DDBJ whole genome shotgun (WGS) entry which is preliminary data.</text>
</comment>
<feature type="active site" description="Nucleophile" evidence="7">
    <location>
        <position position="93"/>
    </location>
</feature>
<accession>A0AA91Q4W9</accession>
<evidence type="ECO:0000256" key="1">
    <source>
        <dbReference type="ARBA" id="ARBA00000707"/>
    </source>
</evidence>
<dbReference type="KEGG" id="clus:A9F13_01g06193"/>
<evidence type="ECO:0000256" key="6">
    <source>
        <dbReference type="ARBA" id="ARBA00022807"/>
    </source>
</evidence>
<dbReference type="PRINTS" id="PR00707">
    <property type="entry name" value="UBCTHYDRLASE"/>
</dbReference>
<evidence type="ECO:0000256" key="3">
    <source>
        <dbReference type="ARBA" id="ARBA00022670"/>
    </source>
</evidence>
<name>A0AA91Q4W9_CLALS</name>
<dbReference type="InterPro" id="IPR036959">
    <property type="entry name" value="Peptidase_C12_UCH_sf"/>
</dbReference>
<dbReference type="GO" id="GO:0005737">
    <property type="term" value="C:cytoplasm"/>
    <property type="evidence" value="ECO:0007669"/>
    <property type="project" value="TreeGrafter"/>
</dbReference>
<evidence type="ECO:0000313" key="11">
    <source>
        <dbReference type="Proteomes" id="UP000195602"/>
    </source>
</evidence>
<evidence type="ECO:0000256" key="5">
    <source>
        <dbReference type="ARBA" id="ARBA00022801"/>
    </source>
</evidence>
<dbReference type="CDD" id="cd09616">
    <property type="entry name" value="Peptidase_C12_UCH_L1_L3"/>
    <property type="match status" value="1"/>
</dbReference>
<feature type="active site" description="Proton donor" evidence="7">
    <location>
        <position position="168"/>
    </location>
</feature>